<dbReference type="GO" id="GO:0005168">
    <property type="term" value="F:neurotrophin TRKA receptor binding"/>
    <property type="evidence" value="ECO:0007669"/>
    <property type="project" value="Ensembl"/>
</dbReference>
<feature type="region of interest" description="Disordered" evidence="3">
    <location>
        <begin position="134"/>
        <end position="170"/>
    </location>
</feature>
<evidence type="ECO:0000313" key="7">
    <source>
        <dbReference type="Proteomes" id="UP000675900"/>
    </source>
</evidence>
<dbReference type="FunFam" id="3.30.505.10:FF:000005">
    <property type="entry name" value="SHC-transforming protein 1 isoform 3"/>
    <property type="match status" value="1"/>
</dbReference>
<evidence type="ECO:0000256" key="3">
    <source>
        <dbReference type="SAM" id="MobiDB-lite"/>
    </source>
</evidence>
<name>A0A8C9MB98_PANTA</name>
<organism evidence="6 7">
    <name type="scientific">Panthera tigris altaica</name>
    <name type="common">Siberian tiger</name>
    <dbReference type="NCBI Taxonomy" id="74533"/>
    <lineage>
        <taxon>Eukaryota</taxon>
        <taxon>Metazoa</taxon>
        <taxon>Chordata</taxon>
        <taxon>Craniata</taxon>
        <taxon>Vertebrata</taxon>
        <taxon>Euteleostomi</taxon>
        <taxon>Mammalia</taxon>
        <taxon>Eutheria</taxon>
        <taxon>Laurasiatheria</taxon>
        <taxon>Carnivora</taxon>
        <taxon>Feliformia</taxon>
        <taxon>Felidae</taxon>
        <taxon>Pantherinae</taxon>
        <taxon>Panthera</taxon>
    </lineage>
</organism>
<dbReference type="Proteomes" id="UP000675900">
    <property type="component" value="Unassembled WGS sequence"/>
</dbReference>
<reference evidence="6" key="2">
    <citation type="submission" date="2025-09" db="UniProtKB">
        <authorList>
            <consortium name="Ensembl"/>
        </authorList>
    </citation>
    <scope>IDENTIFICATION</scope>
</reference>
<dbReference type="PRINTS" id="PR00401">
    <property type="entry name" value="SH2DOMAIN"/>
</dbReference>
<dbReference type="GO" id="GO:0005158">
    <property type="term" value="F:insulin receptor binding"/>
    <property type="evidence" value="ECO:0007669"/>
    <property type="project" value="Ensembl"/>
</dbReference>
<dbReference type="GO" id="GO:0071363">
    <property type="term" value="P:cellular response to growth factor stimulus"/>
    <property type="evidence" value="ECO:0007669"/>
    <property type="project" value="Ensembl"/>
</dbReference>
<feature type="region of interest" description="Disordered" evidence="3">
    <location>
        <begin position="187"/>
        <end position="209"/>
    </location>
</feature>
<dbReference type="GO" id="GO:0007507">
    <property type="term" value="P:heart development"/>
    <property type="evidence" value="ECO:0007669"/>
    <property type="project" value="Ensembl"/>
</dbReference>
<dbReference type="GO" id="GO:0048408">
    <property type="term" value="F:epidermal growth factor binding"/>
    <property type="evidence" value="ECO:0007669"/>
    <property type="project" value="Ensembl"/>
</dbReference>
<dbReference type="GO" id="GO:0005886">
    <property type="term" value="C:plasma membrane"/>
    <property type="evidence" value="ECO:0007669"/>
    <property type="project" value="Ensembl"/>
</dbReference>
<evidence type="ECO:0000256" key="1">
    <source>
        <dbReference type="ARBA" id="ARBA00022999"/>
    </source>
</evidence>
<dbReference type="SMART" id="SM00252">
    <property type="entry name" value="SH2"/>
    <property type="match status" value="1"/>
</dbReference>
<dbReference type="Ensembl" id="ENSPTIT00000024052.1">
    <property type="protein sequence ID" value="ENSPTIP00000019727.1"/>
    <property type="gene ID" value="ENSPTIG00000017438.1"/>
</dbReference>
<dbReference type="GO" id="GO:0005068">
    <property type="term" value="F:transmembrane receptor protein tyrosine kinase adaptor activity"/>
    <property type="evidence" value="ECO:0007669"/>
    <property type="project" value="Ensembl"/>
</dbReference>
<proteinExistence type="predicted"/>
<protein>
    <submittedName>
        <fullName evidence="6">SHC adaptor protein 1</fullName>
    </submittedName>
</protein>
<dbReference type="Gene3D" id="3.30.505.10">
    <property type="entry name" value="SH2 domain"/>
    <property type="match status" value="1"/>
</dbReference>
<dbReference type="PROSITE" id="PS50001">
    <property type="entry name" value="SH2"/>
    <property type="match status" value="1"/>
</dbReference>
<dbReference type="PANTHER" id="PTHR10337:SF2">
    <property type="entry name" value="SHC-TRANSFORMING PROTEIN 1"/>
    <property type="match status" value="1"/>
</dbReference>
<feature type="domain" description="PID" evidence="4">
    <location>
        <begin position="1"/>
        <end position="102"/>
    </location>
</feature>
<dbReference type="PROSITE" id="PS01179">
    <property type="entry name" value="PID"/>
    <property type="match status" value="1"/>
</dbReference>
<dbReference type="GO" id="GO:0007173">
    <property type="term" value="P:epidermal growth factor receptor signaling pathway"/>
    <property type="evidence" value="ECO:0007669"/>
    <property type="project" value="Ensembl"/>
</dbReference>
<dbReference type="GO" id="GO:0042742">
    <property type="term" value="P:defense response to bacterium"/>
    <property type="evidence" value="ECO:0007669"/>
    <property type="project" value="Ensembl"/>
</dbReference>
<dbReference type="SUPFAM" id="SSF50729">
    <property type="entry name" value="PH domain-like"/>
    <property type="match status" value="1"/>
</dbReference>
<dbReference type="GO" id="GO:0070374">
    <property type="term" value="P:positive regulation of ERK1 and ERK2 cascade"/>
    <property type="evidence" value="ECO:0007669"/>
    <property type="project" value="Ensembl"/>
</dbReference>
<accession>A0A8C9MB98</accession>
<evidence type="ECO:0000259" key="5">
    <source>
        <dbReference type="PROSITE" id="PS50001"/>
    </source>
</evidence>
<dbReference type="InterPro" id="IPR036860">
    <property type="entry name" value="SH2_dom_sf"/>
</dbReference>
<dbReference type="GO" id="GO:0001784">
    <property type="term" value="F:phosphotyrosine residue binding"/>
    <property type="evidence" value="ECO:0007669"/>
    <property type="project" value="Ensembl"/>
</dbReference>
<dbReference type="GO" id="GO:0046875">
    <property type="term" value="F:ephrin receptor binding"/>
    <property type="evidence" value="ECO:0007669"/>
    <property type="project" value="Ensembl"/>
</dbReference>
<dbReference type="Pfam" id="PF00640">
    <property type="entry name" value="PID"/>
    <property type="match status" value="1"/>
</dbReference>
<dbReference type="GO" id="GO:0030036">
    <property type="term" value="P:actin cytoskeleton organization"/>
    <property type="evidence" value="ECO:0007669"/>
    <property type="project" value="Ensembl"/>
</dbReference>
<dbReference type="GO" id="GO:0001525">
    <property type="term" value="P:angiogenesis"/>
    <property type="evidence" value="ECO:0007669"/>
    <property type="project" value="Ensembl"/>
</dbReference>
<gene>
    <name evidence="6" type="primary">SHC1</name>
</gene>
<dbReference type="InterPro" id="IPR006020">
    <property type="entry name" value="PTB/PI_dom"/>
</dbReference>
<evidence type="ECO:0000313" key="6">
    <source>
        <dbReference type="Ensembl" id="ENSPTIP00000019727.1"/>
    </source>
</evidence>
<keyword evidence="1 2" id="KW-0727">SH2 domain</keyword>
<dbReference type="AlphaFoldDB" id="A0A8C9MB98"/>
<dbReference type="InterPro" id="IPR051235">
    <property type="entry name" value="CEP152/SHC-Transforming"/>
</dbReference>
<dbReference type="GO" id="GO:0005159">
    <property type="term" value="F:insulin-like growth factor receptor binding"/>
    <property type="evidence" value="ECO:0007669"/>
    <property type="project" value="Ensembl"/>
</dbReference>
<reference evidence="6" key="1">
    <citation type="submission" date="2025-08" db="UniProtKB">
        <authorList>
            <consortium name="Ensembl"/>
        </authorList>
    </citation>
    <scope>IDENTIFICATION</scope>
</reference>
<evidence type="ECO:0000259" key="4">
    <source>
        <dbReference type="PROSITE" id="PS01179"/>
    </source>
</evidence>
<dbReference type="GeneTree" id="ENSGT00950000182870"/>
<dbReference type="PANTHER" id="PTHR10337">
    <property type="entry name" value="SHC TRANSFORMING PROTEIN"/>
    <property type="match status" value="1"/>
</dbReference>
<dbReference type="InterPro" id="IPR035676">
    <property type="entry name" value="SHC_SH2"/>
</dbReference>
<dbReference type="GO" id="GO:0045893">
    <property type="term" value="P:positive regulation of DNA-templated transcription"/>
    <property type="evidence" value="ECO:0007669"/>
    <property type="project" value="Ensembl"/>
</dbReference>
<dbReference type="GO" id="GO:0098609">
    <property type="term" value="P:cell-cell adhesion"/>
    <property type="evidence" value="ECO:0007669"/>
    <property type="project" value="Ensembl"/>
</dbReference>
<dbReference type="SUPFAM" id="SSF55550">
    <property type="entry name" value="SH2 domain"/>
    <property type="match status" value="1"/>
</dbReference>
<dbReference type="Pfam" id="PF00017">
    <property type="entry name" value="SH2"/>
    <property type="match status" value="1"/>
</dbReference>
<dbReference type="InterPro" id="IPR011993">
    <property type="entry name" value="PH-like_dom_sf"/>
</dbReference>
<sequence length="334" mass="36002">STSSLNLMAADCKQIIANHHMQSISFASGGDPDTAEYVAYVAKDPVNQRALGGAGCEGLAQDVISTIGQAFELRFKQYLRNPPKLVTPHDRMAGFDGSAWDEEEEEPPDHQYYNDFPGKEPPLGGVVDMRLREGAPPGAARPTPPGVQTPSHLGATLVSGSEGGGLGPGRELFDDPSYVNVQNLDKARQAGGGAGPPNPAINGSAPRDLFDMKPFEDALRVPPPPQSVAMAEQLRGEPWFHGKLSRREAEALLQLNGDFLVRESTTTPGQYVLTGLQSGQPKHLLLVDPEGVVRTKDHRFESVSHLISYHVDNHLPIISAGSELCLQQPVERKL</sequence>
<keyword evidence="7" id="KW-1185">Reference proteome</keyword>
<feature type="region of interest" description="Disordered" evidence="3">
    <location>
        <begin position="100"/>
        <end position="120"/>
    </location>
</feature>
<dbReference type="CDD" id="cd09925">
    <property type="entry name" value="SH2_SHC"/>
    <property type="match status" value="1"/>
</dbReference>
<dbReference type="GO" id="GO:0042127">
    <property type="term" value="P:regulation of cell population proliferation"/>
    <property type="evidence" value="ECO:0007669"/>
    <property type="project" value="Ensembl"/>
</dbReference>
<dbReference type="GO" id="GO:0045892">
    <property type="term" value="P:negative regulation of DNA-templated transcription"/>
    <property type="evidence" value="ECO:0007669"/>
    <property type="project" value="Ensembl"/>
</dbReference>
<dbReference type="InterPro" id="IPR000980">
    <property type="entry name" value="SH2"/>
</dbReference>
<dbReference type="GO" id="GO:0048009">
    <property type="term" value="P:insulin-like growth factor receptor signaling pathway"/>
    <property type="evidence" value="ECO:0007669"/>
    <property type="project" value="Ensembl"/>
</dbReference>
<feature type="domain" description="SH2" evidence="5">
    <location>
        <begin position="239"/>
        <end position="330"/>
    </location>
</feature>
<dbReference type="Gene3D" id="2.30.29.30">
    <property type="entry name" value="Pleckstrin-homology domain (PH domain)/Phosphotyrosine-binding domain (PTB)"/>
    <property type="match status" value="1"/>
</dbReference>
<dbReference type="GO" id="GO:0043066">
    <property type="term" value="P:negative regulation of apoptotic process"/>
    <property type="evidence" value="ECO:0007669"/>
    <property type="project" value="Ensembl"/>
</dbReference>
<dbReference type="GO" id="GO:0008286">
    <property type="term" value="P:insulin receptor signaling pathway"/>
    <property type="evidence" value="ECO:0007669"/>
    <property type="project" value="TreeGrafter"/>
</dbReference>
<evidence type="ECO:0000256" key="2">
    <source>
        <dbReference type="PROSITE-ProRule" id="PRU00191"/>
    </source>
</evidence>